<dbReference type="InterPro" id="IPR040758">
    <property type="entry name" value="PrmC_N"/>
</dbReference>
<keyword evidence="1 5" id="KW-0489">Methyltransferase</keyword>
<feature type="binding site" evidence="5">
    <location>
        <position position="140"/>
    </location>
    <ligand>
        <name>S-adenosyl-L-methionine</name>
        <dbReference type="ChEBI" id="CHEBI:59789"/>
    </ligand>
</feature>
<evidence type="ECO:0000256" key="4">
    <source>
        <dbReference type="ARBA" id="ARBA00048391"/>
    </source>
</evidence>
<dbReference type="InterPro" id="IPR004556">
    <property type="entry name" value="HemK-like"/>
</dbReference>
<accession>A0A0J9E1Y5</accession>
<comment type="function">
    <text evidence="5">Methylates the class 1 translation termination release factors RF1/PrfA and RF2/PrfB on the glutamine residue of the universally conserved GGQ motif.</text>
</comment>
<evidence type="ECO:0000259" key="7">
    <source>
        <dbReference type="Pfam" id="PF17827"/>
    </source>
</evidence>
<feature type="binding site" evidence="5">
    <location>
        <position position="169"/>
    </location>
    <ligand>
        <name>S-adenosyl-L-methionine</name>
        <dbReference type="ChEBI" id="CHEBI:59789"/>
    </ligand>
</feature>
<organism evidence="8 9">
    <name type="scientific">Candidatus Rhodobacter oscarellae</name>
    <dbReference type="NCBI Taxonomy" id="1675527"/>
    <lineage>
        <taxon>Bacteria</taxon>
        <taxon>Pseudomonadati</taxon>
        <taxon>Pseudomonadota</taxon>
        <taxon>Alphaproteobacteria</taxon>
        <taxon>Rhodobacterales</taxon>
        <taxon>Rhodobacter group</taxon>
        <taxon>Rhodobacter</taxon>
    </lineage>
</organism>
<dbReference type="Gene3D" id="3.40.50.150">
    <property type="entry name" value="Vaccinia Virus protein VP39"/>
    <property type="match status" value="1"/>
</dbReference>
<dbReference type="EC" id="2.1.1.297" evidence="5"/>
<protein>
    <recommendedName>
        <fullName evidence="5">Release factor glutamine methyltransferase</fullName>
        <shortName evidence="5">RF MTase</shortName>
        <ecNumber evidence="5">2.1.1.297</ecNumber>
    </recommendedName>
    <alternativeName>
        <fullName evidence="5">N5-glutamine methyltransferase PrmC</fullName>
    </alternativeName>
    <alternativeName>
        <fullName evidence="5">Protein-(glutamine-N5) MTase PrmC</fullName>
    </alternativeName>
    <alternativeName>
        <fullName evidence="5">Protein-glutamine N-methyltransferase PrmC</fullName>
    </alternativeName>
</protein>
<comment type="catalytic activity">
    <reaction evidence="4 5">
        <text>L-glutaminyl-[peptide chain release factor] + S-adenosyl-L-methionine = N(5)-methyl-L-glutaminyl-[peptide chain release factor] + S-adenosyl-L-homocysteine + H(+)</text>
        <dbReference type="Rhea" id="RHEA:42896"/>
        <dbReference type="Rhea" id="RHEA-COMP:10271"/>
        <dbReference type="Rhea" id="RHEA-COMP:10272"/>
        <dbReference type="ChEBI" id="CHEBI:15378"/>
        <dbReference type="ChEBI" id="CHEBI:30011"/>
        <dbReference type="ChEBI" id="CHEBI:57856"/>
        <dbReference type="ChEBI" id="CHEBI:59789"/>
        <dbReference type="ChEBI" id="CHEBI:61891"/>
        <dbReference type="EC" id="2.1.1.297"/>
    </reaction>
</comment>
<dbReference type="PANTHER" id="PTHR18895:SF74">
    <property type="entry name" value="MTRF1L RELEASE FACTOR GLUTAMINE METHYLTRANSFERASE"/>
    <property type="match status" value="1"/>
</dbReference>
<evidence type="ECO:0000256" key="5">
    <source>
        <dbReference type="HAMAP-Rule" id="MF_02126"/>
    </source>
</evidence>
<sequence>MTLREALAWATSELRAAGIATPERDARALVAKVRGIDPMQLSLMPDEPLGSTADQRRLDECLTARKQGMPVSKIIGRRAFWKHDFLITTDVLDPRPETEILVELALQEPFRKVLDMGVGSGCILISLLAERPEARGVGFDDSAEAVLIAGQNAEAIGVADRITLPMSDWWDDVGGRYDLIVSNPPYIAADEMGGLAPEVRDYDPRMALTDEGDGLGAYRKIAGGLADHLTPGGRVLLEIGPTQADAVSQLLRAAGLEKVETHADLDGRDRVVGARMPKSA</sequence>
<feature type="binding site" evidence="5">
    <location>
        <begin position="117"/>
        <end position="121"/>
    </location>
    <ligand>
        <name>S-adenosyl-L-methionine</name>
        <dbReference type="ChEBI" id="CHEBI:59789"/>
    </ligand>
</feature>
<dbReference type="Pfam" id="PF17827">
    <property type="entry name" value="PrmC_N"/>
    <property type="match status" value="1"/>
</dbReference>
<comment type="similarity">
    <text evidence="5">Belongs to the protein N5-glutamine methyltransferase family. PrmC subfamily.</text>
</comment>
<dbReference type="CDD" id="cd02440">
    <property type="entry name" value="AdoMet_MTases"/>
    <property type="match status" value="1"/>
</dbReference>
<feature type="domain" description="Methyltransferase small" evidence="6">
    <location>
        <begin position="98"/>
        <end position="189"/>
    </location>
</feature>
<dbReference type="EMBL" id="LFTY01000002">
    <property type="protein sequence ID" value="KMW56735.1"/>
    <property type="molecule type" value="Genomic_DNA"/>
</dbReference>
<dbReference type="AlphaFoldDB" id="A0A0J9E1Y5"/>
<dbReference type="SUPFAM" id="SSF53335">
    <property type="entry name" value="S-adenosyl-L-methionine-dependent methyltransferases"/>
    <property type="match status" value="1"/>
</dbReference>
<dbReference type="Proteomes" id="UP000037178">
    <property type="component" value="Unassembled WGS sequence"/>
</dbReference>
<dbReference type="RefSeq" id="WP_049642576.1">
    <property type="nucleotide sequence ID" value="NZ_LFTY01000002.1"/>
</dbReference>
<evidence type="ECO:0000256" key="1">
    <source>
        <dbReference type="ARBA" id="ARBA00022603"/>
    </source>
</evidence>
<dbReference type="GO" id="GO:0003676">
    <property type="term" value="F:nucleic acid binding"/>
    <property type="evidence" value="ECO:0007669"/>
    <property type="project" value="InterPro"/>
</dbReference>
<evidence type="ECO:0000256" key="3">
    <source>
        <dbReference type="ARBA" id="ARBA00022691"/>
    </source>
</evidence>
<feature type="binding site" evidence="5">
    <location>
        <begin position="183"/>
        <end position="186"/>
    </location>
    <ligand>
        <name>substrate</name>
    </ligand>
</feature>
<evidence type="ECO:0000256" key="2">
    <source>
        <dbReference type="ARBA" id="ARBA00022679"/>
    </source>
</evidence>
<name>A0A0J9E1Y5_9RHOB</name>
<keyword evidence="9" id="KW-1185">Reference proteome</keyword>
<keyword evidence="3 5" id="KW-0949">S-adenosyl-L-methionine</keyword>
<dbReference type="PATRIC" id="fig|1675527.3.peg.1785"/>
<dbReference type="InterPro" id="IPR019874">
    <property type="entry name" value="RF_methyltr_PrmC"/>
</dbReference>
<feature type="binding site" evidence="5">
    <location>
        <position position="183"/>
    </location>
    <ligand>
        <name>S-adenosyl-L-methionine</name>
        <dbReference type="ChEBI" id="CHEBI:59789"/>
    </ligand>
</feature>
<dbReference type="InterPro" id="IPR029063">
    <property type="entry name" value="SAM-dependent_MTases_sf"/>
</dbReference>
<dbReference type="Pfam" id="PF05175">
    <property type="entry name" value="MTS"/>
    <property type="match status" value="1"/>
</dbReference>
<reference evidence="8 9" key="1">
    <citation type="submission" date="2015-06" db="EMBL/GenBank/DDBJ databases">
        <title>Draft genome sequence of an Alphaproteobacteria species associated to the Mediterranean sponge Oscarella lobularis.</title>
        <authorList>
            <person name="Jourda C."/>
            <person name="Santini S."/>
            <person name="Claverie J.-M."/>
        </authorList>
    </citation>
    <scope>NUCLEOTIDE SEQUENCE [LARGE SCALE GENOMIC DNA]</scope>
    <source>
        <strain evidence="8">IGS</strain>
    </source>
</reference>
<dbReference type="PANTHER" id="PTHR18895">
    <property type="entry name" value="HEMK METHYLTRANSFERASE"/>
    <property type="match status" value="1"/>
</dbReference>
<dbReference type="Gene3D" id="1.10.8.10">
    <property type="entry name" value="DNA helicase RuvA subunit, C-terminal domain"/>
    <property type="match status" value="1"/>
</dbReference>
<evidence type="ECO:0000313" key="9">
    <source>
        <dbReference type="Proteomes" id="UP000037178"/>
    </source>
</evidence>
<dbReference type="InterPro" id="IPR050320">
    <property type="entry name" value="N5-glutamine_MTase"/>
</dbReference>
<dbReference type="InterPro" id="IPR007848">
    <property type="entry name" value="Small_mtfrase_dom"/>
</dbReference>
<dbReference type="HAMAP" id="MF_02126">
    <property type="entry name" value="RF_methyltr_PrmC"/>
    <property type="match status" value="1"/>
</dbReference>
<dbReference type="GO" id="GO:0032259">
    <property type="term" value="P:methylation"/>
    <property type="evidence" value="ECO:0007669"/>
    <property type="project" value="UniProtKB-KW"/>
</dbReference>
<proteinExistence type="inferred from homology"/>
<dbReference type="GO" id="GO:0102559">
    <property type="term" value="F:peptide chain release factor N(5)-glutamine methyltransferase activity"/>
    <property type="evidence" value="ECO:0007669"/>
    <property type="project" value="UniProtKB-EC"/>
</dbReference>
<comment type="caution">
    <text evidence="8">The sequence shown here is derived from an EMBL/GenBank/DDBJ whole genome shotgun (WGS) entry which is preliminary data.</text>
</comment>
<keyword evidence="2 5" id="KW-0808">Transferase</keyword>
<dbReference type="InterPro" id="IPR002052">
    <property type="entry name" value="DNA_methylase_N6_adenine_CS"/>
</dbReference>
<evidence type="ECO:0000259" key="6">
    <source>
        <dbReference type="Pfam" id="PF05175"/>
    </source>
</evidence>
<dbReference type="NCBIfam" id="TIGR03534">
    <property type="entry name" value="RF_mod_PrmC"/>
    <property type="match status" value="1"/>
</dbReference>
<feature type="domain" description="Release factor glutamine methyltransferase N-terminal" evidence="7">
    <location>
        <begin position="5"/>
        <end position="76"/>
    </location>
</feature>
<gene>
    <name evidence="5" type="primary">prmC</name>
    <name evidence="8" type="ORF">AIOL_001690</name>
</gene>
<dbReference type="NCBIfam" id="TIGR00536">
    <property type="entry name" value="hemK_fam"/>
    <property type="match status" value="1"/>
</dbReference>
<dbReference type="PROSITE" id="PS00092">
    <property type="entry name" value="N6_MTASE"/>
    <property type="match status" value="1"/>
</dbReference>
<dbReference type="STRING" id="1675527.AIOL_001690"/>
<evidence type="ECO:0000313" key="8">
    <source>
        <dbReference type="EMBL" id="KMW56735.1"/>
    </source>
</evidence>